<dbReference type="InterPro" id="IPR043504">
    <property type="entry name" value="Peptidase_S1_PA_chymotrypsin"/>
</dbReference>
<feature type="region of interest" description="Disordered" evidence="4">
    <location>
        <begin position="1"/>
        <end position="98"/>
    </location>
</feature>
<sequence length="487" mass="48479">MSIDDTDATPVAGEPDDAAESPQDEAPASADPAEVSEPPSGDDERPTDEVPTVGADELPRAEDDTVTWAHAEPSWTSTAEPITSFGSTQPTRTKPRRRPGVVVGTAAVLAALVAAGTSYAVVRLTGQSSGGSRTPIVIRQVKAQPAALSGQGGLNIPAILAKVEPAVVDITATGTTSNGFGVSQFEDAGTGMIISSNGLVLTNNHVVAGASNVRVTLYGQSSSRPAKIIGTDPAHDVALLQIEGASNLPTVTFGDSSALVVGDPVVAIGNALALQGTPTVTQGIVSALNRTITATDSLGTTETISGMIQTDAPISSGNSGGPLVDAQGDVVGMNTAVIASSGQTSAQNLGFAESINSVLPIVKTIEQNPTAYTGSSTSPSTTTAGSGAFLGVGIQTLTPTLDSQLGLPTSQTGVLVEYVYPGSGAANAGIQPGDVITAVDGQAVTSANALATAIHAKSPGQQITLSIVTQSGAQQSLTATLGTSPAA</sequence>
<evidence type="ECO:0000256" key="5">
    <source>
        <dbReference type="SAM" id="Phobius"/>
    </source>
</evidence>
<evidence type="ECO:0000256" key="2">
    <source>
        <dbReference type="ARBA" id="ARBA00022670"/>
    </source>
</evidence>
<evidence type="ECO:0000313" key="7">
    <source>
        <dbReference type="EMBL" id="ACU53513.1"/>
    </source>
</evidence>
<dbReference type="AlphaFoldDB" id="C7M3B9"/>
<feature type="compositionally biased region" description="Polar residues" evidence="4">
    <location>
        <begin position="74"/>
        <end position="89"/>
    </location>
</feature>
<feature type="domain" description="PDZ" evidence="6">
    <location>
        <begin position="394"/>
        <end position="471"/>
    </location>
</feature>
<dbReference type="PANTHER" id="PTHR43343:SF3">
    <property type="entry name" value="PROTEASE DO-LIKE 8, CHLOROPLASTIC"/>
    <property type="match status" value="1"/>
</dbReference>
<dbReference type="InterPro" id="IPR041489">
    <property type="entry name" value="PDZ_6"/>
</dbReference>
<dbReference type="SUPFAM" id="SSF50494">
    <property type="entry name" value="Trypsin-like serine proteases"/>
    <property type="match status" value="1"/>
</dbReference>
<dbReference type="Gene3D" id="2.40.10.10">
    <property type="entry name" value="Trypsin-like serine proteases"/>
    <property type="match status" value="2"/>
</dbReference>
<keyword evidence="5" id="KW-0472">Membrane</keyword>
<organism evidence="7 8">
    <name type="scientific">Acidimicrobium ferrooxidans (strain DSM 10331 / JCM 15462 / NBRC 103882 / ICP)</name>
    <dbReference type="NCBI Taxonomy" id="525909"/>
    <lineage>
        <taxon>Bacteria</taxon>
        <taxon>Bacillati</taxon>
        <taxon>Actinomycetota</taxon>
        <taxon>Acidimicrobiia</taxon>
        <taxon>Acidimicrobiales</taxon>
        <taxon>Acidimicrobiaceae</taxon>
        <taxon>Acidimicrobium</taxon>
    </lineage>
</organism>
<keyword evidence="5" id="KW-0812">Transmembrane</keyword>
<dbReference type="Pfam" id="PF17820">
    <property type="entry name" value="PDZ_6"/>
    <property type="match status" value="1"/>
</dbReference>
<accession>C7M3B9</accession>
<proteinExistence type="inferred from homology"/>
<gene>
    <name evidence="7" type="ordered locus">Afer_0559</name>
</gene>
<dbReference type="GO" id="GO:0004252">
    <property type="term" value="F:serine-type endopeptidase activity"/>
    <property type="evidence" value="ECO:0007669"/>
    <property type="project" value="InterPro"/>
</dbReference>
<dbReference type="InterPro" id="IPR051201">
    <property type="entry name" value="Chloro_Bact_Ser_Proteases"/>
</dbReference>
<dbReference type="OrthoDB" id="73775at2"/>
<feature type="compositionally biased region" description="Acidic residues" evidence="4">
    <location>
        <begin position="14"/>
        <end position="23"/>
    </location>
</feature>
<dbReference type="HOGENOM" id="CLU_020120_3_4_11"/>
<dbReference type="GO" id="GO:0006508">
    <property type="term" value="P:proteolysis"/>
    <property type="evidence" value="ECO:0007669"/>
    <property type="project" value="UniProtKB-KW"/>
</dbReference>
<evidence type="ECO:0000256" key="1">
    <source>
        <dbReference type="ARBA" id="ARBA00010541"/>
    </source>
</evidence>
<dbReference type="eggNOG" id="COG0265">
    <property type="taxonomic scope" value="Bacteria"/>
</dbReference>
<dbReference type="PROSITE" id="PS50106">
    <property type="entry name" value="PDZ"/>
    <property type="match status" value="1"/>
</dbReference>
<evidence type="ECO:0000256" key="4">
    <source>
        <dbReference type="SAM" id="MobiDB-lite"/>
    </source>
</evidence>
<dbReference type="SUPFAM" id="SSF50156">
    <property type="entry name" value="PDZ domain-like"/>
    <property type="match status" value="1"/>
</dbReference>
<evidence type="ECO:0000313" key="8">
    <source>
        <dbReference type="Proteomes" id="UP000000771"/>
    </source>
</evidence>
<keyword evidence="8" id="KW-1185">Reference proteome</keyword>
<dbReference type="RefSeq" id="WP_015798008.1">
    <property type="nucleotide sequence ID" value="NC_013124.1"/>
</dbReference>
<dbReference type="PRINTS" id="PR00834">
    <property type="entry name" value="PROTEASES2C"/>
</dbReference>
<dbReference type="InterPro" id="IPR001478">
    <property type="entry name" value="PDZ"/>
</dbReference>
<dbReference type="KEGG" id="afo:Afer_0559"/>
<dbReference type="Pfam" id="PF13365">
    <property type="entry name" value="Trypsin_2"/>
    <property type="match status" value="1"/>
</dbReference>
<dbReference type="SMART" id="SM00228">
    <property type="entry name" value="PDZ"/>
    <property type="match status" value="1"/>
</dbReference>
<name>C7M3B9_ACIFD</name>
<evidence type="ECO:0000259" key="6">
    <source>
        <dbReference type="PROSITE" id="PS50106"/>
    </source>
</evidence>
<dbReference type="InterPro" id="IPR001940">
    <property type="entry name" value="Peptidase_S1C"/>
</dbReference>
<dbReference type="InterPro" id="IPR036034">
    <property type="entry name" value="PDZ_sf"/>
</dbReference>
<dbReference type="Gene3D" id="2.30.42.10">
    <property type="match status" value="1"/>
</dbReference>
<dbReference type="InterPro" id="IPR009003">
    <property type="entry name" value="Peptidase_S1_PA"/>
</dbReference>
<dbReference type="EMBL" id="CP001631">
    <property type="protein sequence ID" value="ACU53513.1"/>
    <property type="molecule type" value="Genomic_DNA"/>
</dbReference>
<dbReference type="STRING" id="525909.Afer_0559"/>
<keyword evidence="5" id="KW-1133">Transmembrane helix</keyword>
<feature type="transmembrane region" description="Helical" evidence="5">
    <location>
        <begin position="101"/>
        <end position="122"/>
    </location>
</feature>
<keyword evidence="2" id="KW-0645">Protease</keyword>
<comment type="similarity">
    <text evidence="1">Belongs to the peptidase S1C family.</text>
</comment>
<reference evidence="7 8" key="1">
    <citation type="journal article" date="2009" name="Stand. Genomic Sci.">
        <title>Complete genome sequence of Acidimicrobium ferrooxidans type strain (ICP).</title>
        <authorList>
            <person name="Clum A."/>
            <person name="Nolan M."/>
            <person name="Lang E."/>
            <person name="Glavina Del Rio T."/>
            <person name="Tice H."/>
            <person name="Copeland A."/>
            <person name="Cheng J.F."/>
            <person name="Lucas S."/>
            <person name="Chen F."/>
            <person name="Bruce D."/>
            <person name="Goodwin L."/>
            <person name="Pitluck S."/>
            <person name="Ivanova N."/>
            <person name="Mavrommatis K."/>
            <person name="Mikhailova N."/>
            <person name="Pati A."/>
            <person name="Chen A."/>
            <person name="Palaniappan K."/>
            <person name="Goker M."/>
            <person name="Spring S."/>
            <person name="Land M."/>
            <person name="Hauser L."/>
            <person name="Chang Y.J."/>
            <person name="Jeffries C.C."/>
            <person name="Chain P."/>
            <person name="Bristow J."/>
            <person name="Eisen J.A."/>
            <person name="Markowitz V."/>
            <person name="Hugenholtz P."/>
            <person name="Kyrpides N.C."/>
            <person name="Klenk H.P."/>
            <person name="Lapidus A."/>
        </authorList>
    </citation>
    <scope>NUCLEOTIDE SEQUENCE [LARGE SCALE GENOMIC DNA]</scope>
    <source>
        <strain evidence="8">DSM 10331 / JCM 15462 / NBRC 103882 / ICP</strain>
    </source>
</reference>
<dbReference type="Proteomes" id="UP000000771">
    <property type="component" value="Chromosome"/>
</dbReference>
<protein>
    <submittedName>
        <fullName evidence="7">PDZ/DHR/GLGF domain protein</fullName>
    </submittedName>
</protein>
<dbReference type="PANTHER" id="PTHR43343">
    <property type="entry name" value="PEPTIDASE S12"/>
    <property type="match status" value="1"/>
</dbReference>
<evidence type="ECO:0000256" key="3">
    <source>
        <dbReference type="ARBA" id="ARBA00022801"/>
    </source>
</evidence>
<keyword evidence="3" id="KW-0378">Hydrolase</keyword>